<name>A0ACC2IIK4_9PLEO</name>
<evidence type="ECO:0000313" key="2">
    <source>
        <dbReference type="Proteomes" id="UP001153331"/>
    </source>
</evidence>
<protein>
    <submittedName>
        <fullName evidence="1">Uncharacterized protein</fullName>
    </submittedName>
</protein>
<proteinExistence type="predicted"/>
<organism evidence="1 2">
    <name type="scientific">Boeremia exigua</name>
    <dbReference type="NCBI Taxonomy" id="749465"/>
    <lineage>
        <taxon>Eukaryota</taxon>
        <taxon>Fungi</taxon>
        <taxon>Dikarya</taxon>
        <taxon>Ascomycota</taxon>
        <taxon>Pezizomycotina</taxon>
        <taxon>Dothideomycetes</taxon>
        <taxon>Pleosporomycetidae</taxon>
        <taxon>Pleosporales</taxon>
        <taxon>Pleosporineae</taxon>
        <taxon>Didymellaceae</taxon>
        <taxon>Boeremia</taxon>
    </lineage>
</organism>
<reference evidence="1" key="1">
    <citation type="submission" date="2022-11" db="EMBL/GenBank/DDBJ databases">
        <title>Genome Sequence of Boeremia exigua.</title>
        <authorList>
            <person name="Buettner E."/>
        </authorList>
    </citation>
    <scope>NUCLEOTIDE SEQUENCE</scope>
    <source>
        <strain evidence="1">CU02</strain>
    </source>
</reference>
<gene>
    <name evidence="1" type="ORF">OPT61_g3254</name>
</gene>
<comment type="caution">
    <text evidence="1">The sequence shown here is derived from an EMBL/GenBank/DDBJ whole genome shotgun (WGS) entry which is preliminary data.</text>
</comment>
<dbReference type="Proteomes" id="UP001153331">
    <property type="component" value="Unassembled WGS sequence"/>
</dbReference>
<dbReference type="EMBL" id="JAPHNI010000163">
    <property type="protein sequence ID" value="KAJ8114998.1"/>
    <property type="molecule type" value="Genomic_DNA"/>
</dbReference>
<evidence type="ECO:0000313" key="1">
    <source>
        <dbReference type="EMBL" id="KAJ8114998.1"/>
    </source>
</evidence>
<sequence>MESSLSHGYTAPGGTKPDMQLPGHVDGFVDVDILVDIHTSLIESEKSDDTSLAQWIKINYLQDPLIETGRRVRDAEGYANIDKAYRRVRQLTGKAKDKWPFFDINWKKMGSTVVKNAILGIAAAGAFHSDGSGELRDMSMSNGFGDQPDHDLETLRLQRPSSEANNAGYQTRAQKLQQSPNRASARQRTARQTANRQGLLFRDFSLSLSQSPTESDSDLEITSLDKREDTPALDSKPKDTMPSVDALRDAGAGKVRGPHGRFVNKDKPSPPAANKSSTTKLVRTTRTKAAPGIEIEEDGISSSKGIMVSETRHEVTSISSEGKGEGIRHDSESSTGALSAEAVSSDSASHLPVSAVLAAEAEAVPSNLDRLPPGLMHKKRKSESNIERVDIKRARGSRGGVLGRPCKHTTLAEQSPPVSEKSIEVEQLSMQSEIPIQPETPVQPETPAKTRTRQKYRKSAASARESSIPWDPAADVLLNGIGHNQPHRHKDGATLRNSDAVSLADQSSKGAFTSLDSEAKDVNEEFANGAPYTTPKDTPPSQSSKTEKASASGKKKKRVSFSPEVQTNDVQIFARITTSAGTQDVPLLEVDIGSEVNLVKRYAAWQNAGNIDATFEVFKNIVQFTR</sequence>
<accession>A0ACC2IIK4</accession>
<keyword evidence="2" id="KW-1185">Reference proteome</keyword>